<dbReference type="RefSeq" id="WP_344109108.1">
    <property type="nucleotide sequence ID" value="NZ_BAAANE010000003.1"/>
</dbReference>
<dbReference type="InterPro" id="IPR013752">
    <property type="entry name" value="KPA_reductase"/>
</dbReference>
<comment type="catalytic activity">
    <reaction evidence="10 11">
        <text>(R)-pantoate + NADP(+) = 2-dehydropantoate + NADPH + H(+)</text>
        <dbReference type="Rhea" id="RHEA:16233"/>
        <dbReference type="ChEBI" id="CHEBI:11561"/>
        <dbReference type="ChEBI" id="CHEBI:15378"/>
        <dbReference type="ChEBI" id="CHEBI:15980"/>
        <dbReference type="ChEBI" id="CHEBI:57783"/>
        <dbReference type="ChEBI" id="CHEBI:58349"/>
        <dbReference type="EC" id="1.1.1.169"/>
    </reaction>
</comment>
<evidence type="ECO:0000256" key="5">
    <source>
        <dbReference type="ARBA" id="ARBA00019465"/>
    </source>
</evidence>
<evidence type="ECO:0000256" key="6">
    <source>
        <dbReference type="ARBA" id="ARBA00022655"/>
    </source>
</evidence>
<keyword evidence="7 11" id="KW-0521">NADP</keyword>
<dbReference type="InterPro" id="IPR008927">
    <property type="entry name" value="6-PGluconate_DH-like_C_sf"/>
</dbReference>
<feature type="domain" description="Ketopantoate reductase N-terminal" evidence="12">
    <location>
        <begin position="4"/>
        <end position="152"/>
    </location>
</feature>
<sequence>MVRIAVYGAGGIGCYVGGRLAATGTDVVFIGRQRLADELAEHGLQLTDYLGADLLVRPVRYETAPAAAADADLVLVTVKSAATEAAADELADLLKPGAIVVSFQNGLRNGDILRDRLKDRIVLSGMVPFNVLNRGGGSFHQGTAGGLDIEEHPALADYVDAFARAGLPLTRHADILPVQWAKLLLNLNNPVNALSDLPLRDELSQRDYRRCLAVAQAETLALLKAGGIKPARLMVIPPQHLPAMLRLPDFLYKRLANKTLAIDPLARTSMWEDLRAGRSTEVDFINGEVVRLAESLGRTAPVNAKLIDLIRAAESGPREGWTGSALLSELTKTASGR</sequence>
<dbReference type="InterPro" id="IPR013328">
    <property type="entry name" value="6PGD_dom2"/>
</dbReference>
<proteinExistence type="inferred from homology"/>
<dbReference type="InterPro" id="IPR050838">
    <property type="entry name" value="Ketopantoate_reductase"/>
</dbReference>
<accession>A0ABN2EZT5</accession>
<comment type="caution">
    <text evidence="14">The sequence shown here is derived from an EMBL/GenBank/DDBJ whole genome shotgun (WGS) entry which is preliminary data.</text>
</comment>
<evidence type="ECO:0000256" key="7">
    <source>
        <dbReference type="ARBA" id="ARBA00022857"/>
    </source>
</evidence>
<dbReference type="Pfam" id="PF02558">
    <property type="entry name" value="ApbA"/>
    <property type="match status" value="1"/>
</dbReference>
<keyword evidence="6 11" id="KW-0566">Pantothenate biosynthesis</keyword>
<dbReference type="EC" id="1.1.1.169" evidence="4 11"/>
<keyword evidence="15" id="KW-1185">Reference proteome</keyword>
<dbReference type="Pfam" id="PF08546">
    <property type="entry name" value="ApbA_C"/>
    <property type="match status" value="1"/>
</dbReference>
<protein>
    <recommendedName>
        <fullName evidence="5 11">2-dehydropantoate 2-reductase</fullName>
        <ecNumber evidence="4 11">1.1.1.169</ecNumber>
    </recommendedName>
    <alternativeName>
        <fullName evidence="9 11">Ketopantoate reductase</fullName>
    </alternativeName>
</protein>
<dbReference type="InterPro" id="IPR036291">
    <property type="entry name" value="NAD(P)-bd_dom_sf"/>
</dbReference>
<evidence type="ECO:0000256" key="3">
    <source>
        <dbReference type="ARBA" id="ARBA00007870"/>
    </source>
</evidence>
<evidence type="ECO:0000259" key="13">
    <source>
        <dbReference type="Pfam" id="PF08546"/>
    </source>
</evidence>
<dbReference type="PANTHER" id="PTHR43765:SF2">
    <property type="entry name" value="2-DEHYDROPANTOATE 2-REDUCTASE"/>
    <property type="match status" value="1"/>
</dbReference>
<dbReference type="SUPFAM" id="SSF51735">
    <property type="entry name" value="NAD(P)-binding Rossmann-fold domains"/>
    <property type="match status" value="1"/>
</dbReference>
<dbReference type="SUPFAM" id="SSF48179">
    <property type="entry name" value="6-phosphogluconate dehydrogenase C-terminal domain-like"/>
    <property type="match status" value="1"/>
</dbReference>
<dbReference type="NCBIfam" id="TIGR00745">
    <property type="entry name" value="apbA_panE"/>
    <property type="match status" value="1"/>
</dbReference>
<evidence type="ECO:0000313" key="14">
    <source>
        <dbReference type="EMBL" id="GAA1624123.1"/>
    </source>
</evidence>
<dbReference type="InterPro" id="IPR003710">
    <property type="entry name" value="ApbA"/>
</dbReference>
<dbReference type="PANTHER" id="PTHR43765">
    <property type="entry name" value="2-DEHYDROPANTOATE 2-REDUCTASE-RELATED"/>
    <property type="match status" value="1"/>
</dbReference>
<evidence type="ECO:0000256" key="11">
    <source>
        <dbReference type="RuleBase" id="RU362068"/>
    </source>
</evidence>
<dbReference type="InterPro" id="IPR013332">
    <property type="entry name" value="KPR_N"/>
</dbReference>
<keyword evidence="8 11" id="KW-0560">Oxidoreductase</keyword>
<feature type="domain" description="Ketopantoate reductase C-terminal" evidence="13">
    <location>
        <begin position="174"/>
        <end position="313"/>
    </location>
</feature>
<evidence type="ECO:0000256" key="1">
    <source>
        <dbReference type="ARBA" id="ARBA00002919"/>
    </source>
</evidence>
<dbReference type="NCBIfam" id="NF006083">
    <property type="entry name" value="PRK08229.1"/>
    <property type="match status" value="1"/>
</dbReference>
<dbReference type="Gene3D" id="3.40.50.720">
    <property type="entry name" value="NAD(P)-binding Rossmann-like Domain"/>
    <property type="match status" value="1"/>
</dbReference>
<evidence type="ECO:0000256" key="10">
    <source>
        <dbReference type="ARBA" id="ARBA00048793"/>
    </source>
</evidence>
<evidence type="ECO:0000256" key="9">
    <source>
        <dbReference type="ARBA" id="ARBA00032024"/>
    </source>
</evidence>
<evidence type="ECO:0000256" key="2">
    <source>
        <dbReference type="ARBA" id="ARBA00004994"/>
    </source>
</evidence>
<comment type="function">
    <text evidence="1 11">Catalyzes the NADPH-dependent reduction of ketopantoate into pantoic acid.</text>
</comment>
<evidence type="ECO:0000256" key="4">
    <source>
        <dbReference type="ARBA" id="ARBA00013014"/>
    </source>
</evidence>
<dbReference type="Proteomes" id="UP001501319">
    <property type="component" value="Unassembled WGS sequence"/>
</dbReference>
<reference evidence="14 15" key="1">
    <citation type="journal article" date="2019" name="Int. J. Syst. Evol. Microbiol.">
        <title>The Global Catalogue of Microorganisms (GCM) 10K type strain sequencing project: providing services to taxonomists for standard genome sequencing and annotation.</title>
        <authorList>
            <consortium name="The Broad Institute Genomics Platform"/>
            <consortium name="The Broad Institute Genome Sequencing Center for Infectious Disease"/>
            <person name="Wu L."/>
            <person name="Ma J."/>
        </authorList>
    </citation>
    <scope>NUCLEOTIDE SEQUENCE [LARGE SCALE GENOMIC DNA]</scope>
    <source>
        <strain evidence="14 15">JCM 14306</strain>
    </source>
</reference>
<evidence type="ECO:0000256" key="8">
    <source>
        <dbReference type="ARBA" id="ARBA00023002"/>
    </source>
</evidence>
<evidence type="ECO:0000259" key="12">
    <source>
        <dbReference type="Pfam" id="PF02558"/>
    </source>
</evidence>
<dbReference type="Gene3D" id="1.10.1040.10">
    <property type="entry name" value="N-(1-d-carboxylethyl)-l-norvaline Dehydrogenase, domain 2"/>
    <property type="match status" value="1"/>
</dbReference>
<comment type="similarity">
    <text evidence="3 11">Belongs to the ketopantoate reductase family.</text>
</comment>
<name>A0ABN2EZT5_9ACTN</name>
<gene>
    <name evidence="14" type="ORF">GCM10009744_09380</name>
</gene>
<evidence type="ECO:0000313" key="15">
    <source>
        <dbReference type="Proteomes" id="UP001501319"/>
    </source>
</evidence>
<comment type="pathway">
    <text evidence="2 11">Cofactor biosynthesis; (R)-pantothenate biosynthesis; (R)-pantoate from 3-methyl-2-oxobutanoate: step 2/2.</text>
</comment>
<dbReference type="EMBL" id="BAAANE010000003">
    <property type="protein sequence ID" value="GAA1624123.1"/>
    <property type="molecule type" value="Genomic_DNA"/>
</dbReference>
<organism evidence="14 15">
    <name type="scientific">Kribbella alba</name>
    <dbReference type="NCBI Taxonomy" id="190197"/>
    <lineage>
        <taxon>Bacteria</taxon>
        <taxon>Bacillati</taxon>
        <taxon>Actinomycetota</taxon>
        <taxon>Actinomycetes</taxon>
        <taxon>Propionibacteriales</taxon>
        <taxon>Kribbellaceae</taxon>
        <taxon>Kribbella</taxon>
    </lineage>
</organism>